<proteinExistence type="predicted"/>
<dbReference type="AlphaFoldDB" id="A0A0F7RUY0"/>
<evidence type="ECO:0000313" key="2">
    <source>
        <dbReference type="Proteomes" id="UP000242770"/>
    </source>
</evidence>
<dbReference type="EMBL" id="CCFA01000147">
    <property type="protein sequence ID" value="CDR98567.1"/>
    <property type="molecule type" value="Genomic_DNA"/>
</dbReference>
<accession>A0A0F7RUY0</accession>
<protein>
    <submittedName>
        <fullName evidence="1">Uncharacterized protein</fullName>
    </submittedName>
</protein>
<keyword evidence="2" id="KW-1185">Reference proteome</keyword>
<name>A0A0F7RUY0_9BASI</name>
<evidence type="ECO:0000313" key="1">
    <source>
        <dbReference type="EMBL" id="CDR98567.1"/>
    </source>
</evidence>
<organism evidence="1 2">
    <name type="scientific">Sporisorium scitamineum</name>
    <dbReference type="NCBI Taxonomy" id="49012"/>
    <lineage>
        <taxon>Eukaryota</taxon>
        <taxon>Fungi</taxon>
        <taxon>Dikarya</taxon>
        <taxon>Basidiomycota</taxon>
        <taxon>Ustilaginomycotina</taxon>
        <taxon>Ustilaginomycetes</taxon>
        <taxon>Ustilaginales</taxon>
        <taxon>Ustilaginaceae</taxon>
        <taxon>Sporisorium</taxon>
    </lineage>
</organism>
<gene>
    <name evidence="1" type="primary">SSCI02020.1</name>
</gene>
<dbReference type="Proteomes" id="UP000242770">
    <property type="component" value="Unassembled WGS sequence"/>
</dbReference>
<reference evidence="2" key="1">
    <citation type="submission" date="2014-06" db="EMBL/GenBank/DDBJ databases">
        <authorList>
            <person name="Berkman P.J."/>
        </authorList>
    </citation>
    <scope>NUCLEOTIDE SEQUENCE [LARGE SCALE GENOMIC DNA]</scope>
</reference>
<sequence length="33" mass="3726">MICTCSLEQLEDSLEGGSELEQGTRVDMWLHSK</sequence>